<accession>A0A6N3A3V8</accession>
<sequence>MAEELNVNVTGFNLPPIEVKGTFTFPPIRIEGQNGKSAYELWLEAGNTGTREDFLNSLKGTNGNPGLPGKDASTEGAYEMLLGLNVYCENSTPNEVLKGLIRGLGDVIKKQPKPFNFKRPSQGQTYISVSGTPYFRVALLGRGFAAGISLGENGVAQIPLDEPFNTKDVELEYFNMLGSIVGTYRVSGYASGEVTGPSFGAFIKDVPLTTSTVGVTVVGKGKVYEKGVKVIPTTLESTGKFNLENMFKTLAERVSEYKKVEFVEFDLTQLPNSPAKGGNFPEVCNNFDDLVSCGDNTIIKVNQGQVITVSEDPMIPNQTGVATSIKFNFRGINTKKIQFNGSELITMERDAKYEYVFATDTINKVG</sequence>
<gene>
    <name evidence="1" type="ORF">VPLFYP99_01392</name>
</gene>
<protein>
    <recommendedName>
        <fullName evidence="2">Phage tail protein</fullName>
    </recommendedName>
</protein>
<proteinExistence type="predicted"/>
<dbReference type="AlphaFoldDB" id="A0A6N3A3V8"/>
<dbReference type="EMBL" id="CACRUG010000005">
    <property type="protein sequence ID" value="VYT86699.1"/>
    <property type="molecule type" value="Genomic_DNA"/>
</dbReference>
<evidence type="ECO:0008006" key="2">
    <source>
        <dbReference type="Google" id="ProtNLM"/>
    </source>
</evidence>
<name>A0A6N3A3V8_VEIPA</name>
<reference evidence="1" key="1">
    <citation type="submission" date="2019-11" db="EMBL/GenBank/DDBJ databases">
        <authorList>
            <person name="Feng L."/>
        </authorList>
    </citation>
    <scope>NUCLEOTIDE SEQUENCE</scope>
    <source>
        <strain evidence="1">VparvulaLFYP99</strain>
    </source>
</reference>
<organism evidence="1">
    <name type="scientific">Veillonella parvula</name>
    <name type="common">Staphylococcus parvulus</name>
    <dbReference type="NCBI Taxonomy" id="29466"/>
    <lineage>
        <taxon>Bacteria</taxon>
        <taxon>Bacillati</taxon>
        <taxon>Bacillota</taxon>
        <taxon>Negativicutes</taxon>
        <taxon>Veillonellales</taxon>
        <taxon>Veillonellaceae</taxon>
        <taxon>Veillonella</taxon>
    </lineage>
</organism>
<evidence type="ECO:0000313" key="1">
    <source>
        <dbReference type="EMBL" id="VYT86699.1"/>
    </source>
</evidence>
<dbReference type="RefSeq" id="WP_156697198.1">
    <property type="nucleotide sequence ID" value="NZ_CACRUG010000005.1"/>
</dbReference>